<dbReference type="Proteomes" id="UP000054516">
    <property type="component" value="Unassembled WGS sequence"/>
</dbReference>
<evidence type="ECO:0000256" key="6">
    <source>
        <dbReference type="SAM" id="MobiDB-lite"/>
    </source>
</evidence>
<comment type="subcellular location">
    <subcellularLocation>
        <location evidence="1">Membrane</location>
        <topology evidence="1">Multi-pass membrane protein</topology>
    </subcellularLocation>
</comment>
<comment type="similarity">
    <text evidence="5">Belongs to the SAT4 family.</text>
</comment>
<dbReference type="AlphaFoldDB" id="A0A1S8A8C5"/>
<dbReference type="InterPro" id="IPR049326">
    <property type="entry name" value="Rhodopsin_dom_fungi"/>
</dbReference>
<evidence type="ECO:0000313" key="9">
    <source>
        <dbReference type="EMBL" id="GAW26175.1"/>
    </source>
</evidence>
<feature type="compositionally biased region" description="Polar residues" evidence="6">
    <location>
        <begin position="247"/>
        <end position="261"/>
    </location>
</feature>
<feature type="transmembrane region" description="Helical" evidence="7">
    <location>
        <begin position="6"/>
        <end position="24"/>
    </location>
</feature>
<evidence type="ECO:0000259" key="8">
    <source>
        <dbReference type="Pfam" id="PF20684"/>
    </source>
</evidence>
<feature type="transmembrane region" description="Helical" evidence="7">
    <location>
        <begin position="161"/>
        <end position="184"/>
    </location>
</feature>
<keyword evidence="2 7" id="KW-0812">Transmembrane</keyword>
<name>A0A1S8A8C5_ROSNE</name>
<evidence type="ECO:0000256" key="7">
    <source>
        <dbReference type="SAM" id="Phobius"/>
    </source>
</evidence>
<reference evidence="9" key="1">
    <citation type="submission" date="2016-03" db="EMBL/GenBank/DDBJ databases">
        <title>Draft genome sequence of Rosellinia necatrix.</title>
        <authorList>
            <person name="Kanematsu S."/>
        </authorList>
    </citation>
    <scope>NUCLEOTIDE SEQUENCE [LARGE SCALE GENOMIC DNA]</scope>
    <source>
        <strain evidence="9">W97</strain>
    </source>
</reference>
<feature type="transmembrane region" description="Helical" evidence="7">
    <location>
        <begin position="122"/>
        <end position="141"/>
    </location>
</feature>
<dbReference type="EMBL" id="DF977468">
    <property type="protein sequence ID" value="GAW26175.1"/>
    <property type="molecule type" value="Genomic_DNA"/>
</dbReference>
<keyword evidence="3 7" id="KW-1133">Transmembrane helix</keyword>
<feature type="domain" description="Rhodopsin" evidence="8">
    <location>
        <begin position="24"/>
        <end position="220"/>
    </location>
</feature>
<evidence type="ECO:0000256" key="1">
    <source>
        <dbReference type="ARBA" id="ARBA00004141"/>
    </source>
</evidence>
<dbReference type="OrthoDB" id="444631at2759"/>
<dbReference type="PANTHER" id="PTHR33048">
    <property type="entry name" value="PTH11-LIKE INTEGRAL MEMBRANE PROTEIN (AFU_ORTHOLOGUE AFUA_5G11245)"/>
    <property type="match status" value="1"/>
</dbReference>
<keyword evidence="10" id="KW-1185">Reference proteome</keyword>
<feature type="transmembrane region" description="Helical" evidence="7">
    <location>
        <begin position="75"/>
        <end position="101"/>
    </location>
</feature>
<evidence type="ECO:0000256" key="4">
    <source>
        <dbReference type="ARBA" id="ARBA00023136"/>
    </source>
</evidence>
<accession>A0A1S8A8C5</accession>
<dbReference type="GO" id="GO:0016020">
    <property type="term" value="C:membrane"/>
    <property type="evidence" value="ECO:0007669"/>
    <property type="project" value="UniProtKB-SubCell"/>
</dbReference>
<keyword evidence="9" id="KW-0689">Ribosomal protein</keyword>
<organism evidence="9">
    <name type="scientific">Rosellinia necatrix</name>
    <name type="common">White root-rot fungus</name>
    <dbReference type="NCBI Taxonomy" id="77044"/>
    <lineage>
        <taxon>Eukaryota</taxon>
        <taxon>Fungi</taxon>
        <taxon>Dikarya</taxon>
        <taxon>Ascomycota</taxon>
        <taxon>Pezizomycotina</taxon>
        <taxon>Sordariomycetes</taxon>
        <taxon>Xylariomycetidae</taxon>
        <taxon>Xylariales</taxon>
        <taxon>Xylariaceae</taxon>
        <taxon>Rosellinia</taxon>
    </lineage>
</organism>
<proteinExistence type="inferred from homology"/>
<protein>
    <submittedName>
        <fullName evidence="9">Putative ribosomal protein L36e</fullName>
    </submittedName>
</protein>
<keyword evidence="9" id="KW-0687">Ribonucleoprotein</keyword>
<keyword evidence="4 7" id="KW-0472">Membrane</keyword>
<feature type="transmembrane region" description="Helical" evidence="7">
    <location>
        <begin position="191"/>
        <end position="211"/>
    </location>
</feature>
<feature type="region of interest" description="Disordered" evidence="6">
    <location>
        <begin position="290"/>
        <end position="313"/>
    </location>
</feature>
<feature type="transmembrane region" description="Helical" evidence="7">
    <location>
        <begin position="36"/>
        <end position="55"/>
    </location>
</feature>
<dbReference type="OMA" id="REENQWN"/>
<evidence type="ECO:0000256" key="2">
    <source>
        <dbReference type="ARBA" id="ARBA00022692"/>
    </source>
</evidence>
<sequence length="313" mass="35564">MGKGSYIASVWTVFHSLTFGSFFVHQWDVSVRNFLSALYGFNLLPLFYSLTLLFIKSAILLEWLSVFVPFGTRNLFFWACWALIVVNGIFYIAATFVIGFTCRPIEKYWMPMVHGHCFDRRAFDFASSIINFILDLTMIAIPQRIIWALNMRVKRKVGLSVLFSIGILTCASALGRVITGHILLDSADRTYYLAVPALLAIAEMTGGYLVFCVPVVPKVLNQSIPFEKFLYSFKSWVRIQPQNASSERNVTTWAPNKTSNSDSREENQWNNSQPNAQGILLTTQLTTGDDVTSRASQGWPIQRNNMEHYHGDR</sequence>
<dbReference type="GO" id="GO:0005840">
    <property type="term" value="C:ribosome"/>
    <property type="evidence" value="ECO:0007669"/>
    <property type="project" value="UniProtKB-KW"/>
</dbReference>
<dbReference type="PANTHER" id="PTHR33048:SF47">
    <property type="entry name" value="INTEGRAL MEMBRANE PROTEIN-RELATED"/>
    <property type="match status" value="1"/>
</dbReference>
<evidence type="ECO:0000256" key="5">
    <source>
        <dbReference type="ARBA" id="ARBA00038359"/>
    </source>
</evidence>
<gene>
    <name evidence="9" type="ORF">SAMD00023353_2300910</name>
</gene>
<dbReference type="Pfam" id="PF20684">
    <property type="entry name" value="Fung_rhodopsin"/>
    <property type="match status" value="1"/>
</dbReference>
<feature type="region of interest" description="Disordered" evidence="6">
    <location>
        <begin position="247"/>
        <end position="275"/>
    </location>
</feature>
<dbReference type="InterPro" id="IPR052337">
    <property type="entry name" value="SAT4-like"/>
</dbReference>
<evidence type="ECO:0000313" key="10">
    <source>
        <dbReference type="Proteomes" id="UP000054516"/>
    </source>
</evidence>
<evidence type="ECO:0000256" key="3">
    <source>
        <dbReference type="ARBA" id="ARBA00022989"/>
    </source>
</evidence>